<accession>A0A6A5R333</accession>
<dbReference type="PANTHER" id="PTHR36091">
    <property type="entry name" value="ALTERED INHERITANCE OF MITOCHONDRIA PROTEIN 9, MITOCHONDRIAL"/>
    <property type="match status" value="1"/>
</dbReference>
<dbReference type="AlphaFoldDB" id="A0A6A5R333"/>
<dbReference type="Pfam" id="PF01636">
    <property type="entry name" value="APH"/>
    <property type="match status" value="1"/>
</dbReference>
<dbReference type="Proteomes" id="UP000800096">
    <property type="component" value="Unassembled WGS sequence"/>
</dbReference>
<keyword evidence="3" id="KW-1185">Reference proteome</keyword>
<dbReference type="GO" id="GO:0016740">
    <property type="term" value="F:transferase activity"/>
    <property type="evidence" value="ECO:0007669"/>
    <property type="project" value="UniProtKB-KW"/>
</dbReference>
<keyword evidence="2" id="KW-0808">Transferase</keyword>
<dbReference type="SUPFAM" id="SSF56112">
    <property type="entry name" value="Protein kinase-like (PK-like)"/>
    <property type="match status" value="1"/>
</dbReference>
<dbReference type="GO" id="GO:0005739">
    <property type="term" value="C:mitochondrion"/>
    <property type="evidence" value="ECO:0007669"/>
    <property type="project" value="TreeGrafter"/>
</dbReference>
<name>A0A6A5R333_AMPQU</name>
<dbReference type="InterPro" id="IPR002575">
    <property type="entry name" value="Aminoglycoside_PTrfase"/>
</dbReference>
<protein>
    <submittedName>
        <fullName evidence="2">Phosphotransferase enzyme family protein</fullName>
    </submittedName>
</protein>
<dbReference type="InterPro" id="IPR051035">
    <property type="entry name" value="Mito_inheritance_9"/>
</dbReference>
<dbReference type="PANTHER" id="PTHR36091:SF2">
    <property type="entry name" value="AMINOGLYCOSIDE PHOSPHOTRANSFERASE DOMAIN-CONTAINING PROTEIN"/>
    <property type="match status" value="1"/>
</dbReference>
<dbReference type="EMBL" id="ML979132">
    <property type="protein sequence ID" value="KAF1921809.1"/>
    <property type="molecule type" value="Genomic_DNA"/>
</dbReference>
<evidence type="ECO:0000313" key="3">
    <source>
        <dbReference type="Proteomes" id="UP000800096"/>
    </source>
</evidence>
<dbReference type="OrthoDB" id="2831558at2759"/>
<organism evidence="2 3">
    <name type="scientific">Ampelomyces quisqualis</name>
    <name type="common">Powdery mildew agent</name>
    <dbReference type="NCBI Taxonomy" id="50730"/>
    <lineage>
        <taxon>Eukaryota</taxon>
        <taxon>Fungi</taxon>
        <taxon>Dikarya</taxon>
        <taxon>Ascomycota</taxon>
        <taxon>Pezizomycotina</taxon>
        <taxon>Dothideomycetes</taxon>
        <taxon>Pleosporomycetidae</taxon>
        <taxon>Pleosporales</taxon>
        <taxon>Pleosporineae</taxon>
        <taxon>Phaeosphaeriaceae</taxon>
        <taxon>Ampelomyces</taxon>
    </lineage>
</organism>
<proteinExistence type="predicted"/>
<dbReference type="InterPro" id="IPR011009">
    <property type="entry name" value="Kinase-like_dom_sf"/>
</dbReference>
<evidence type="ECO:0000259" key="1">
    <source>
        <dbReference type="Pfam" id="PF01636"/>
    </source>
</evidence>
<dbReference type="Gene3D" id="3.90.1200.10">
    <property type="match status" value="1"/>
</dbReference>
<reference evidence="2" key="1">
    <citation type="journal article" date="2020" name="Stud. Mycol.">
        <title>101 Dothideomycetes genomes: a test case for predicting lifestyles and emergence of pathogens.</title>
        <authorList>
            <person name="Haridas S."/>
            <person name="Albert R."/>
            <person name="Binder M."/>
            <person name="Bloem J."/>
            <person name="Labutti K."/>
            <person name="Salamov A."/>
            <person name="Andreopoulos B."/>
            <person name="Baker S."/>
            <person name="Barry K."/>
            <person name="Bills G."/>
            <person name="Bluhm B."/>
            <person name="Cannon C."/>
            <person name="Castanera R."/>
            <person name="Culley D."/>
            <person name="Daum C."/>
            <person name="Ezra D."/>
            <person name="Gonzalez J."/>
            <person name="Henrissat B."/>
            <person name="Kuo A."/>
            <person name="Liang C."/>
            <person name="Lipzen A."/>
            <person name="Lutzoni F."/>
            <person name="Magnuson J."/>
            <person name="Mondo S."/>
            <person name="Nolan M."/>
            <person name="Ohm R."/>
            <person name="Pangilinan J."/>
            <person name="Park H.-J."/>
            <person name="Ramirez L."/>
            <person name="Alfaro M."/>
            <person name="Sun H."/>
            <person name="Tritt A."/>
            <person name="Yoshinaga Y."/>
            <person name="Zwiers L.-H."/>
            <person name="Turgeon B."/>
            <person name="Goodwin S."/>
            <person name="Spatafora J."/>
            <person name="Crous P."/>
            <person name="Grigoriev I."/>
        </authorList>
    </citation>
    <scope>NUCLEOTIDE SEQUENCE</scope>
    <source>
        <strain evidence="2">HMLAC05119</strain>
    </source>
</reference>
<sequence length="591" mass="67953">MPSALLVTRYQSLDRLLHALPYRHRVLNMKFRSFGLSRKTQATSPRPKLLAETAHGIDERIPEMDLYRYTRQRWLMNEQEELAKRYLRFDLPQLLKEAVAVCKGAQHCIQVLKCVEGLHNKAFLLMMDNGAEIFAKLPNPNAGPAYYTTSSEVATRQMLRDVFSIPVPRVLAWSCDAGSNSVQAEYILEEKVPGVRLGAVWFNLPWATKLAIIDQVAEFDASLSAVSFKKHGCVYFKEDLQRLTGHSEAIQIDSGLQNLTLKQYAMGPLTKAELWNSARDQLATDRGPWTSPQAYTRALGANEKAWIKNNAKPRMNYYRSPKDPELPQDAIELLEKYEQVAPILVPAPNDESPATNVLWHPDLHLDNLFVDPVSHKITGIVDWQSAVVAPLFYQCGVHRAFRYHKTVREGWIVPEKPTNFDMLGHEEQKQIETDLESETIHKYYELQTRKRVPLHWDVLQRSSVPVLRKPVWLVTGVWENRDLFFLRDSLITLVSQWDEIFEGDIPCPIKFSTEELELHAKEEENVDVVGKMLSLLQDQGVLPADGMVRPEDYSNAVENCHKYREVFLAAAQTEEERDLYSKLWPYQEHFT</sequence>
<evidence type="ECO:0000313" key="2">
    <source>
        <dbReference type="EMBL" id="KAF1921809.1"/>
    </source>
</evidence>
<gene>
    <name evidence="2" type="ORF">BDU57DRAFT_545210</name>
</gene>
<feature type="domain" description="Aminoglycoside phosphotransferase" evidence="1">
    <location>
        <begin position="116"/>
        <end position="396"/>
    </location>
</feature>